<evidence type="ECO:0000313" key="5">
    <source>
        <dbReference type="EMBL" id="RAK29829.1"/>
    </source>
</evidence>
<dbReference type="OrthoDB" id="3430849at2"/>
<evidence type="ECO:0000259" key="4">
    <source>
        <dbReference type="Pfam" id="PF11611"/>
    </source>
</evidence>
<dbReference type="InterPro" id="IPR029051">
    <property type="entry name" value="DUF4352"/>
</dbReference>
<feature type="region of interest" description="Disordered" evidence="2">
    <location>
        <begin position="66"/>
        <end position="102"/>
    </location>
</feature>
<keyword evidence="6" id="KW-1185">Reference proteome</keyword>
<evidence type="ECO:0000256" key="3">
    <source>
        <dbReference type="SAM" id="Phobius"/>
    </source>
</evidence>
<feature type="domain" description="DUF4352" evidence="4">
    <location>
        <begin position="96"/>
        <end position="217"/>
    </location>
</feature>
<keyword evidence="3" id="KW-1133">Transmembrane helix</keyword>
<organism evidence="5 6">
    <name type="scientific">Actinoplanes lutulentus</name>
    <dbReference type="NCBI Taxonomy" id="1287878"/>
    <lineage>
        <taxon>Bacteria</taxon>
        <taxon>Bacillati</taxon>
        <taxon>Actinomycetota</taxon>
        <taxon>Actinomycetes</taxon>
        <taxon>Micromonosporales</taxon>
        <taxon>Micromonosporaceae</taxon>
        <taxon>Actinoplanes</taxon>
    </lineage>
</organism>
<keyword evidence="1" id="KW-0732">Signal</keyword>
<comment type="caution">
    <text evidence="5">The sequence shown here is derived from an EMBL/GenBank/DDBJ whole genome shotgun (WGS) entry which is preliminary data.</text>
</comment>
<dbReference type="Gene3D" id="2.60.40.1240">
    <property type="match status" value="1"/>
</dbReference>
<protein>
    <submittedName>
        <fullName evidence="5">Uncharacterized protein DUF4352</fullName>
    </submittedName>
</protein>
<sequence>MSDQAKLSADQAKQVANDLFVTHSEGVKRTAPPLKLLLAVLAAAAVIVALFAAGATAEQYRSQEQAAAAADPQAGKARPTASKAKASKTQRPPGPGDPVRDGKFEFVVTAVDCSRTSVGIENLERTAEGRYCVVSLSVRNIADEPKYLIGAAQKATDTTGESYRNDELTAVYLNRDTRTFFEKLEPGEKVTGKLVFDIPKKAKLSTLELHDFLLSGGATVTLG</sequence>
<feature type="transmembrane region" description="Helical" evidence="3">
    <location>
        <begin position="36"/>
        <end position="55"/>
    </location>
</feature>
<dbReference type="EMBL" id="QLMJ01000017">
    <property type="protein sequence ID" value="RAK29829.1"/>
    <property type="molecule type" value="Genomic_DNA"/>
</dbReference>
<keyword evidence="3" id="KW-0472">Membrane</keyword>
<evidence type="ECO:0000313" key="6">
    <source>
        <dbReference type="Proteomes" id="UP000249341"/>
    </source>
</evidence>
<accession>A0A327Z3C7</accession>
<keyword evidence="3" id="KW-0812">Transmembrane</keyword>
<dbReference type="Proteomes" id="UP000249341">
    <property type="component" value="Unassembled WGS sequence"/>
</dbReference>
<proteinExistence type="predicted"/>
<reference evidence="5 6" key="1">
    <citation type="submission" date="2018-06" db="EMBL/GenBank/DDBJ databases">
        <title>Genomic Encyclopedia of Type Strains, Phase III (KMG-III): the genomes of soil and plant-associated and newly described type strains.</title>
        <authorList>
            <person name="Whitman W."/>
        </authorList>
    </citation>
    <scope>NUCLEOTIDE SEQUENCE [LARGE SCALE GENOMIC DNA]</scope>
    <source>
        <strain evidence="5 6">CGMCC 4.7090</strain>
    </source>
</reference>
<evidence type="ECO:0000256" key="2">
    <source>
        <dbReference type="SAM" id="MobiDB-lite"/>
    </source>
</evidence>
<feature type="compositionally biased region" description="Low complexity" evidence="2">
    <location>
        <begin position="66"/>
        <end position="77"/>
    </location>
</feature>
<evidence type="ECO:0000256" key="1">
    <source>
        <dbReference type="ARBA" id="ARBA00022729"/>
    </source>
</evidence>
<dbReference type="InterPro" id="IPR029050">
    <property type="entry name" value="Immunoprotect_excell_Ig-like"/>
</dbReference>
<dbReference type="AlphaFoldDB" id="A0A327Z3C7"/>
<name>A0A327Z3C7_9ACTN</name>
<dbReference type="Pfam" id="PF11611">
    <property type="entry name" value="DUF4352"/>
    <property type="match status" value="1"/>
</dbReference>
<gene>
    <name evidence="5" type="ORF">B0I29_117155</name>
</gene>